<dbReference type="Gene3D" id="1.10.150.910">
    <property type="match status" value="1"/>
</dbReference>
<dbReference type="InterPro" id="IPR004871">
    <property type="entry name" value="RSE1/DDB1/CPSF1_C"/>
</dbReference>
<dbReference type="FunFam" id="2.130.10.10:FF:000629">
    <property type="entry name" value="UV-damaged DNA binding protein"/>
    <property type="match status" value="1"/>
</dbReference>
<keyword evidence="2" id="KW-0539">Nucleus</keyword>
<dbReference type="Proteomes" id="UP000800092">
    <property type="component" value="Unassembled WGS sequence"/>
</dbReference>
<dbReference type="Pfam" id="PF10433">
    <property type="entry name" value="Beta-prop_RSE1_1st"/>
    <property type="match status" value="1"/>
</dbReference>
<dbReference type="Gene3D" id="2.130.10.10">
    <property type="entry name" value="YVTN repeat-like/Quinoprotein amine dehydrogenase"/>
    <property type="match status" value="3"/>
</dbReference>
<dbReference type="EMBL" id="ML991846">
    <property type="protein sequence ID" value="KAF2230176.1"/>
    <property type="molecule type" value="Genomic_DNA"/>
</dbReference>
<reference evidence="6" key="1">
    <citation type="journal article" date="2020" name="Stud. Mycol.">
        <title>101 Dothideomycetes genomes: a test case for predicting lifestyles and emergence of pathogens.</title>
        <authorList>
            <person name="Haridas S."/>
            <person name="Albert R."/>
            <person name="Binder M."/>
            <person name="Bloem J."/>
            <person name="Labutti K."/>
            <person name="Salamov A."/>
            <person name="Andreopoulos B."/>
            <person name="Baker S."/>
            <person name="Barry K."/>
            <person name="Bills G."/>
            <person name="Bluhm B."/>
            <person name="Cannon C."/>
            <person name="Castanera R."/>
            <person name="Culley D."/>
            <person name="Daum C."/>
            <person name="Ezra D."/>
            <person name="Gonzalez J."/>
            <person name="Henrissat B."/>
            <person name="Kuo A."/>
            <person name="Liang C."/>
            <person name="Lipzen A."/>
            <person name="Lutzoni F."/>
            <person name="Magnuson J."/>
            <person name="Mondo S."/>
            <person name="Nolan M."/>
            <person name="Ohm R."/>
            <person name="Pangilinan J."/>
            <person name="Park H.-J."/>
            <person name="Ramirez L."/>
            <person name="Alfaro M."/>
            <person name="Sun H."/>
            <person name="Tritt A."/>
            <person name="Yoshinaga Y."/>
            <person name="Zwiers L.-H."/>
            <person name="Turgeon B."/>
            <person name="Goodwin S."/>
            <person name="Spatafora J."/>
            <person name="Crous P."/>
            <person name="Grigoriev I."/>
        </authorList>
    </citation>
    <scope>NUCLEOTIDE SEQUENCE</scope>
    <source>
        <strain evidence="6">Tuck. ex Michener</strain>
    </source>
</reference>
<dbReference type="GO" id="GO:0003676">
    <property type="term" value="F:nucleic acid binding"/>
    <property type="evidence" value="ECO:0007669"/>
    <property type="project" value="InterPro"/>
</dbReference>
<evidence type="ECO:0000256" key="1">
    <source>
        <dbReference type="ARBA" id="ARBA00004123"/>
    </source>
</evidence>
<dbReference type="InterPro" id="IPR018846">
    <property type="entry name" value="Beta-prop_RSE1/DDB1/CPSF1_1st"/>
</dbReference>
<feature type="domain" description="RSE1/DDB1/CPSF1 first beta-propeller" evidence="4">
    <location>
        <begin position="12"/>
        <end position="364"/>
    </location>
</feature>
<evidence type="ECO:0000259" key="5">
    <source>
        <dbReference type="Pfam" id="PF23726"/>
    </source>
</evidence>
<name>A0A6A6GWL4_VIRVR</name>
<feature type="domain" description="RSE1/DDB1/CPSF1 second beta-propeller" evidence="5">
    <location>
        <begin position="431"/>
        <end position="733"/>
    </location>
</feature>
<gene>
    <name evidence="6" type="ORF">EV356DRAFT_454453</name>
</gene>
<protein>
    <submittedName>
        <fullName evidence="6">DNA damage-binding protein 1</fullName>
    </submittedName>
</protein>
<dbReference type="InterPro" id="IPR058543">
    <property type="entry name" value="Beta-prop_RSE1/DDB1/CPSF1_2nd"/>
</dbReference>
<dbReference type="InterPro" id="IPR015943">
    <property type="entry name" value="WD40/YVTN_repeat-like_dom_sf"/>
</dbReference>
<keyword evidence="7" id="KW-1185">Reference proteome</keyword>
<dbReference type="Pfam" id="PF23726">
    <property type="entry name" value="Beta-prop_RSE1_2nd"/>
    <property type="match status" value="1"/>
</dbReference>
<comment type="subcellular location">
    <subcellularLocation>
        <location evidence="1">Nucleus</location>
    </subcellularLocation>
</comment>
<organism evidence="6 7">
    <name type="scientific">Viridothelium virens</name>
    <name type="common">Speckled blister lichen</name>
    <name type="synonym">Trypethelium virens</name>
    <dbReference type="NCBI Taxonomy" id="1048519"/>
    <lineage>
        <taxon>Eukaryota</taxon>
        <taxon>Fungi</taxon>
        <taxon>Dikarya</taxon>
        <taxon>Ascomycota</taxon>
        <taxon>Pezizomycotina</taxon>
        <taxon>Dothideomycetes</taxon>
        <taxon>Dothideomycetes incertae sedis</taxon>
        <taxon>Trypetheliales</taxon>
        <taxon>Trypetheliaceae</taxon>
        <taxon>Viridothelium</taxon>
    </lineage>
</organism>
<dbReference type="Pfam" id="PF03178">
    <property type="entry name" value="CPSF_A"/>
    <property type="match status" value="1"/>
</dbReference>
<evidence type="ECO:0000313" key="7">
    <source>
        <dbReference type="Proteomes" id="UP000800092"/>
    </source>
</evidence>
<evidence type="ECO:0000313" key="6">
    <source>
        <dbReference type="EMBL" id="KAF2230176.1"/>
    </source>
</evidence>
<dbReference type="InterPro" id="IPR050358">
    <property type="entry name" value="RSE1/DDB1/CFT1"/>
</dbReference>
<feature type="domain" description="RSE1/DDB1/CPSF1 C-terminal" evidence="3">
    <location>
        <begin position="781"/>
        <end position="1111"/>
    </location>
</feature>
<dbReference type="PANTHER" id="PTHR10644">
    <property type="entry name" value="DNA REPAIR/RNA PROCESSING CPSF FAMILY"/>
    <property type="match status" value="1"/>
</dbReference>
<evidence type="ECO:0000256" key="2">
    <source>
        <dbReference type="ARBA" id="ARBA00023242"/>
    </source>
</evidence>
<dbReference type="OrthoDB" id="433457at2759"/>
<evidence type="ECO:0000259" key="3">
    <source>
        <dbReference type="Pfam" id="PF03178"/>
    </source>
</evidence>
<accession>A0A6A6GWL4</accession>
<evidence type="ECO:0000259" key="4">
    <source>
        <dbReference type="Pfam" id="PF10433"/>
    </source>
</evidence>
<proteinExistence type="predicted"/>
<dbReference type="AlphaFoldDB" id="A0A6A6GWL4"/>
<dbReference type="GO" id="GO:0005634">
    <property type="term" value="C:nucleus"/>
    <property type="evidence" value="ECO:0007669"/>
    <property type="project" value="UniProtKB-SubCell"/>
</dbReference>
<sequence>MAYIAPIHRPSSIKHASLLSFVSPEEDHLVVAKANRLELYSQSEDGISLLHAQTIFGKVTMLNKFRPQVSKTDHLFVGTDKQAYYILSWDAEKKRMRTEKSYVDLAEKTFRDNQTGDRSHITPDGKYMTLELYEGVVTVVPFIQRAKKIPEADIGTLGEHTQTRIPELFVHSSCFLYPRRSPGKNDKPKMALLYEDSQSQKRLKIRELDYSAGVPGSDEPGVAEMENDIDLGKELDRGSNYLVPVPAPAGGVLVLGETQIRYFNEETGEGVIQALNEATIFVAWARIDNQRFLLADDYGRLYLLMLELDGHQEVEGWHIHVLGETSRANVLVYLDAGRLFVGSHQGDSQVLKIEVEDIEVIQTLPNIAPILDCAITDLGTRTGEGQTSEFSSGQARIITGSGAFKDGSLRSVRSGVGLEDVAVLGNMGRDLASVTNLFSIRSEPGLGSVDTLLVSLISETAAFKFQGDEVEEVDDLKGLQLSESTLLARNLKMSRIMQVTSTEVRTSDIESGMVQSSWSPQNNQSITDVSATDDHVLVAVDGVQLVLLEINSGSLRETAKRNFGADTQIACLTISDLLPDKCIIGFWQNSMVSTLKLPNLETLQSEQISEEGLSVPRSVLISQVLEKQPPTLFIAMADGNVVTFVVDVQTSGLSGKKSILLGTQQASFRELPRGNGVSAVVATCEHPSMIYSSEDRIVYSAVTAEDVSYLCPFDSSAFPNAVAIATKEDIKISLVDTERTTHVQTQSVKETVRRIGWAVDAKAFGLGTIKRELRDGYELVKSHFKLVDEVAFEVLDTYALNEEELVESVMYAELNDGTGELADHFVVGTAYLDEEEGQSDAIRGRILVFELTQERKLRLIAEKSLKGACRCLAMVGDKIAAALVKTVVIFGFEYETSSAPFLRKLCSYRTSTAPIDIAVTPGDNQIAVADLMKSVSVVQYKPGFTTGASNTSPTDTLEEVARHYQTTWATAVAHVGENMWVEADAEGNLLVLNRDMNGVTEDDRRRLQVTSEMNLGEMVNRIRRIDVGVGSDAVVVPKAFMATVEGSIYLFALISPSKQNLLMQLQARLAEFVQSPGHYEFNKYRAFKNLVREAEEPQRFVDGEFVERFLDCAPDVQTQCVEGLGVGVEDIKGMLEALRRLH</sequence>